<dbReference type="Proteomes" id="UP000285190">
    <property type="component" value="Unassembled WGS sequence"/>
</dbReference>
<dbReference type="CDD" id="cd13401">
    <property type="entry name" value="Slt70-like"/>
    <property type="match status" value="1"/>
</dbReference>
<feature type="chain" id="PRO_5019210670" evidence="3">
    <location>
        <begin position="21"/>
        <end position="646"/>
    </location>
</feature>
<evidence type="ECO:0000259" key="4">
    <source>
        <dbReference type="Pfam" id="PF01464"/>
    </source>
</evidence>
<dbReference type="GO" id="GO:0042597">
    <property type="term" value="C:periplasmic space"/>
    <property type="evidence" value="ECO:0007669"/>
    <property type="project" value="InterPro"/>
</dbReference>
<keyword evidence="2 3" id="KW-0732">Signal</keyword>
<evidence type="ECO:0000313" key="6">
    <source>
        <dbReference type="Proteomes" id="UP000285190"/>
    </source>
</evidence>
<accession>A0A418X5W1</accession>
<dbReference type="EMBL" id="QYUN01000002">
    <property type="protein sequence ID" value="RJG07766.1"/>
    <property type="molecule type" value="Genomic_DNA"/>
</dbReference>
<feature type="signal peptide" evidence="3">
    <location>
        <begin position="1"/>
        <end position="20"/>
    </location>
</feature>
<dbReference type="Gene3D" id="1.25.20.10">
    <property type="entry name" value="Bacterial muramidases"/>
    <property type="match status" value="1"/>
</dbReference>
<dbReference type="AlphaFoldDB" id="A0A418X5W1"/>
<dbReference type="GO" id="GO:0004553">
    <property type="term" value="F:hydrolase activity, hydrolyzing O-glycosyl compounds"/>
    <property type="evidence" value="ECO:0007669"/>
    <property type="project" value="InterPro"/>
</dbReference>
<keyword evidence="6" id="KW-1185">Reference proteome</keyword>
<dbReference type="InterPro" id="IPR023346">
    <property type="entry name" value="Lysozyme-like_dom_sf"/>
</dbReference>
<name>A0A418X5W1_9BURK</name>
<protein>
    <submittedName>
        <fullName evidence="5">Lytic transglycosylase domain-containing protein</fullName>
    </submittedName>
</protein>
<evidence type="ECO:0000256" key="1">
    <source>
        <dbReference type="ARBA" id="ARBA00007734"/>
    </source>
</evidence>
<proteinExistence type="inferred from homology"/>
<dbReference type="InterPro" id="IPR008258">
    <property type="entry name" value="Transglycosylase_SLT_dom_1"/>
</dbReference>
<dbReference type="InterPro" id="IPR037061">
    <property type="entry name" value="Lytic_TGlycoase_superhlx_L_sf"/>
</dbReference>
<feature type="domain" description="Transglycosylase SLT" evidence="4">
    <location>
        <begin position="478"/>
        <end position="583"/>
    </location>
</feature>
<dbReference type="SUPFAM" id="SSF48435">
    <property type="entry name" value="Bacterial muramidases"/>
    <property type="match status" value="1"/>
</dbReference>
<gene>
    <name evidence="5" type="ORF">D3870_01845</name>
</gene>
<sequence>MKWIAGVTFALASVSALLPAAHAQKRVENFATDDDVFLALRAASNKGDAAKADELASRLANYAIPSYVDYYRLRPRIGSAPEQEIRDFLTRYDGSAIADRLRNDWLLELGRTRNWILFDEQYPLFALNDDTQLKCYALMSKALKGRQVTDEARALLVAPQNYGEACPSLMATLVQGNQFSADDVWAQIRLMAESGNGGAIRRIAGLTTASETAIMQATDKPQAVVARGAGNGRDAHEIFMLALGRVAKGSLTQAVSALVASAERLNERERAIAWSQIAYQASLQLAPDAVVYWHRTSGVPLSSEAHQWKVRAALRAGDWKFVKSSIEAMPAHVRNDATWIYWLGRAHKAEGNNEEAQTQFLSLVAQTSFYGQLALEELGQKITIPPRAQPVTQDEIAPIAENQGFGRAFKFFDLNLRFEGYREWNWELRRMNERQHLAAAEFARQRNVLDRMVNTSDRTKAEFDFTQRFPSPFRDVMHSNTQRLGLDMAWVYGLIRQESRFILNARSHVGASGLMQLMPATAKWVAGKIGIGGFSLSQVNDINTNILLGTNYLNMVLNDLEGSQAMATAAYNAGPGRPRAWRSTLAGPVEGAIFAESIPFNETRDYVKKVLSNATYYAALFESKPQSLKARLGMVAPKGFAPSDLP</sequence>
<dbReference type="OrthoDB" id="92254at2"/>
<dbReference type="PANTHER" id="PTHR37423">
    <property type="entry name" value="SOLUBLE LYTIC MUREIN TRANSGLYCOSYLASE-RELATED"/>
    <property type="match status" value="1"/>
</dbReference>
<dbReference type="PANTHER" id="PTHR37423:SF5">
    <property type="entry name" value="SOLUBLE LYTIC MUREIN TRANSGLYCOSYLASE"/>
    <property type="match status" value="1"/>
</dbReference>
<evidence type="ECO:0000256" key="2">
    <source>
        <dbReference type="ARBA" id="ARBA00022729"/>
    </source>
</evidence>
<evidence type="ECO:0000256" key="3">
    <source>
        <dbReference type="SAM" id="SignalP"/>
    </source>
</evidence>
<organism evidence="5 6">
    <name type="scientific">Noviherbaspirillum cavernae</name>
    <dbReference type="NCBI Taxonomy" id="2320862"/>
    <lineage>
        <taxon>Bacteria</taxon>
        <taxon>Pseudomonadati</taxon>
        <taxon>Pseudomonadota</taxon>
        <taxon>Betaproteobacteria</taxon>
        <taxon>Burkholderiales</taxon>
        <taxon>Oxalobacteraceae</taxon>
        <taxon>Noviherbaspirillum</taxon>
    </lineage>
</organism>
<comment type="caution">
    <text evidence="5">The sequence shown here is derived from an EMBL/GenBank/DDBJ whole genome shotgun (WGS) entry which is preliminary data.</text>
</comment>
<dbReference type="Gene3D" id="1.10.1240.20">
    <property type="entry name" value="Lytic transglycosylase, superhelical linker domain"/>
    <property type="match status" value="1"/>
</dbReference>
<dbReference type="SUPFAM" id="SSF53955">
    <property type="entry name" value="Lysozyme-like"/>
    <property type="match status" value="1"/>
</dbReference>
<dbReference type="InterPro" id="IPR008939">
    <property type="entry name" value="Lytic_TGlycosylase_superhlx_U"/>
</dbReference>
<dbReference type="Gene3D" id="1.10.530.10">
    <property type="match status" value="1"/>
</dbReference>
<dbReference type="Pfam" id="PF01464">
    <property type="entry name" value="SLT"/>
    <property type="match status" value="1"/>
</dbReference>
<comment type="similarity">
    <text evidence="1">Belongs to the transglycosylase Slt family.</text>
</comment>
<dbReference type="RefSeq" id="WP_119736199.1">
    <property type="nucleotide sequence ID" value="NZ_QYUN01000002.1"/>
</dbReference>
<evidence type="ECO:0000313" key="5">
    <source>
        <dbReference type="EMBL" id="RJG07766.1"/>
    </source>
</evidence>
<reference evidence="5 6" key="1">
    <citation type="submission" date="2018-09" db="EMBL/GenBank/DDBJ databases">
        <authorList>
            <person name="Zhu H."/>
        </authorList>
    </citation>
    <scope>NUCLEOTIDE SEQUENCE [LARGE SCALE GENOMIC DNA]</scope>
    <source>
        <strain evidence="5 6">K2R10-39</strain>
    </source>
</reference>